<dbReference type="AlphaFoldDB" id="A0A8S3U0M0"/>
<comment type="caution">
    <text evidence="2">The sequence shown here is derived from an EMBL/GenBank/DDBJ whole genome shotgun (WGS) entry which is preliminary data.</text>
</comment>
<name>A0A8S3U0M0_MYTED</name>
<accession>A0A8S3U0M0</accession>
<keyword evidence="3" id="KW-1185">Reference proteome</keyword>
<dbReference type="Proteomes" id="UP000683360">
    <property type="component" value="Unassembled WGS sequence"/>
</dbReference>
<evidence type="ECO:0008006" key="4">
    <source>
        <dbReference type="Google" id="ProtNLM"/>
    </source>
</evidence>
<sequence>MSFEITSKDVFLQLGPDYKKYSATFNEHGFTYVETICTLETKEDLLTMFPHESMPLGHRRKIEAAVKNLKTATSTKPCDNYSYNKEPSRGDEDKGSLPKIQEKQADKLKESNDKLGKAVAAQKEIEKFIPLPEPEGPYKTQTCSICHVRGHKSDGNKDRSHCMKEICTSWVYFGRRCKHKPERG</sequence>
<reference evidence="2" key="1">
    <citation type="submission" date="2021-03" db="EMBL/GenBank/DDBJ databases">
        <authorList>
            <person name="Bekaert M."/>
        </authorList>
    </citation>
    <scope>NUCLEOTIDE SEQUENCE</scope>
</reference>
<evidence type="ECO:0000313" key="3">
    <source>
        <dbReference type="Proteomes" id="UP000683360"/>
    </source>
</evidence>
<evidence type="ECO:0000313" key="2">
    <source>
        <dbReference type="EMBL" id="CAG2236247.1"/>
    </source>
</evidence>
<feature type="region of interest" description="Disordered" evidence="1">
    <location>
        <begin position="77"/>
        <end position="114"/>
    </location>
</feature>
<gene>
    <name evidence="2" type="ORF">MEDL_48765</name>
</gene>
<dbReference type="EMBL" id="CAJPWZ010002345">
    <property type="protein sequence ID" value="CAG2236247.1"/>
    <property type="molecule type" value="Genomic_DNA"/>
</dbReference>
<evidence type="ECO:0000256" key="1">
    <source>
        <dbReference type="SAM" id="MobiDB-lite"/>
    </source>
</evidence>
<feature type="compositionally biased region" description="Basic and acidic residues" evidence="1">
    <location>
        <begin position="86"/>
        <end position="114"/>
    </location>
</feature>
<protein>
    <recommendedName>
        <fullName evidence="4">SAM domain-containing protein</fullName>
    </recommendedName>
</protein>
<organism evidence="2 3">
    <name type="scientific">Mytilus edulis</name>
    <name type="common">Blue mussel</name>
    <dbReference type="NCBI Taxonomy" id="6550"/>
    <lineage>
        <taxon>Eukaryota</taxon>
        <taxon>Metazoa</taxon>
        <taxon>Spiralia</taxon>
        <taxon>Lophotrochozoa</taxon>
        <taxon>Mollusca</taxon>
        <taxon>Bivalvia</taxon>
        <taxon>Autobranchia</taxon>
        <taxon>Pteriomorphia</taxon>
        <taxon>Mytilida</taxon>
        <taxon>Mytiloidea</taxon>
        <taxon>Mytilidae</taxon>
        <taxon>Mytilinae</taxon>
        <taxon>Mytilus</taxon>
    </lineage>
</organism>
<proteinExistence type="predicted"/>
<dbReference type="InterPro" id="IPR013761">
    <property type="entry name" value="SAM/pointed_sf"/>
</dbReference>
<dbReference type="Gene3D" id="1.10.150.50">
    <property type="entry name" value="Transcription Factor, Ets-1"/>
    <property type="match status" value="1"/>
</dbReference>